<dbReference type="GO" id="GO:0030295">
    <property type="term" value="F:protein kinase activator activity"/>
    <property type="evidence" value="ECO:0007669"/>
    <property type="project" value="TreeGrafter"/>
</dbReference>
<dbReference type="GO" id="GO:0004673">
    <property type="term" value="F:protein histidine kinase activity"/>
    <property type="evidence" value="ECO:0007669"/>
    <property type="project" value="UniProtKB-EC"/>
</dbReference>
<proteinExistence type="predicted"/>
<dbReference type="GO" id="GO:0007234">
    <property type="term" value="P:osmosensory signaling via phosphorelay pathway"/>
    <property type="evidence" value="ECO:0007669"/>
    <property type="project" value="TreeGrafter"/>
</dbReference>
<organism evidence="9 11">
    <name type="scientific">Algoriphagus ratkowskyi</name>
    <dbReference type="NCBI Taxonomy" id="57028"/>
    <lineage>
        <taxon>Bacteria</taxon>
        <taxon>Pseudomonadati</taxon>
        <taxon>Bacteroidota</taxon>
        <taxon>Cytophagia</taxon>
        <taxon>Cytophagales</taxon>
        <taxon>Cyclobacteriaceae</taxon>
        <taxon>Algoriphagus</taxon>
    </lineage>
</organism>
<dbReference type="Gene3D" id="3.30.450.20">
    <property type="entry name" value="PAS domain"/>
    <property type="match status" value="1"/>
</dbReference>
<dbReference type="InterPro" id="IPR050351">
    <property type="entry name" value="BphY/WalK/GraS-like"/>
</dbReference>
<dbReference type="InterPro" id="IPR000014">
    <property type="entry name" value="PAS"/>
</dbReference>
<dbReference type="SUPFAM" id="SSF55874">
    <property type="entry name" value="ATPase domain of HSP90 chaperone/DNA topoisomerase II/histidine kinase"/>
    <property type="match status" value="1"/>
</dbReference>
<evidence type="ECO:0000256" key="1">
    <source>
        <dbReference type="ARBA" id="ARBA00000085"/>
    </source>
</evidence>
<dbReference type="RefSeq" id="WP_086501624.1">
    <property type="nucleotide sequence ID" value="NZ_MSSV01000009.1"/>
</dbReference>
<reference evidence="9 11" key="1">
    <citation type="submission" date="2018-06" db="EMBL/GenBank/DDBJ databases">
        <title>Genomic Encyclopedia of Archaeal and Bacterial Type Strains, Phase II (KMG-II): from individual species to whole genera.</title>
        <authorList>
            <person name="Goeker M."/>
        </authorList>
    </citation>
    <scope>NUCLEOTIDE SEQUENCE [LARGE SCALE GENOMIC DNA]</scope>
    <source>
        <strain evidence="9 11">DSM 22686</strain>
    </source>
</reference>
<dbReference type="Gene3D" id="3.30.565.10">
    <property type="entry name" value="Histidine kinase-like ATPase, C-terminal domain"/>
    <property type="match status" value="1"/>
</dbReference>
<evidence type="ECO:0000313" key="10">
    <source>
        <dbReference type="EMBL" id="TXD77246.1"/>
    </source>
</evidence>
<sequence>MHDFYQNNPCVCFSSSSDGLIIEVNQTLCKFLGYSREELIGQKLERIFSLATRIFNQTHFYPLLQLKGHAEEIYITLINKEKEDVAVLINAIRTDEAGEYQLHYAGIPINERKKYEDEIVAAKKAAEKALRENTELKAAKNVLQKQSELLDLQVSQAKLQNQELKQINHLLTHTLQEPVRKLMYYSNQLTEVDANFEKENYRIRKITEDMHTKLKGLQQYVWLSDEELTFEEVNISHLIRAAEEKIKSENTNLTFSIYLKEIPVVEANQVQMQLLILEIIYNAVQFSKPGSEANVKIHASVVSLNQFRYLTNNYKYTPFLKLHIQDEGIGFDDKYQLQAFEIFRKLHPSKGQGIGLSLCKKIIDNHGGTISLESQPDQGTSVILYLPLKQEKVINSHL</sequence>
<evidence type="ECO:0000259" key="7">
    <source>
        <dbReference type="PROSITE" id="PS50109"/>
    </source>
</evidence>
<comment type="caution">
    <text evidence="9">The sequence shown here is derived from an EMBL/GenBank/DDBJ whole genome shotgun (WGS) entry which is preliminary data.</text>
</comment>
<dbReference type="CDD" id="cd00130">
    <property type="entry name" value="PAS"/>
    <property type="match status" value="1"/>
</dbReference>
<dbReference type="NCBIfam" id="TIGR00229">
    <property type="entry name" value="sensory_box"/>
    <property type="match status" value="1"/>
</dbReference>
<keyword evidence="6" id="KW-0175">Coiled coil</keyword>
<dbReference type="InterPro" id="IPR004358">
    <property type="entry name" value="Sig_transdc_His_kin-like_C"/>
</dbReference>
<evidence type="ECO:0000256" key="6">
    <source>
        <dbReference type="SAM" id="Coils"/>
    </source>
</evidence>
<feature type="coiled-coil region" evidence="6">
    <location>
        <begin position="112"/>
        <end position="146"/>
    </location>
</feature>
<dbReference type="GO" id="GO:0000156">
    <property type="term" value="F:phosphorelay response regulator activity"/>
    <property type="evidence" value="ECO:0007669"/>
    <property type="project" value="TreeGrafter"/>
</dbReference>
<evidence type="ECO:0000256" key="5">
    <source>
        <dbReference type="ARBA" id="ARBA00023136"/>
    </source>
</evidence>
<evidence type="ECO:0000256" key="2">
    <source>
        <dbReference type="ARBA" id="ARBA00012438"/>
    </source>
</evidence>
<keyword evidence="3" id="KW-0808">Transferase</keyword>
<dbReference type="Pfam" id="PF13426">
    <property type="entry name" value="PAS_9"/>
    <property type="match status" value="1"/>
</dbReference>
<keyword evidence="4 10" id="KW-0418">Kinase</keyword>
<dbReference type="InterPro" id="IPR003594">
    <property type="entry name" value="HATPase_dom"/>
</dbReference>
<evidence type="ECO:0000313" key="12">
    <source>
        <dbReference type="Proteomes" id="UP000321927"/>
    </source>
</evidence>
<protein>
    <recommendedName>
        <fullName evidence="2">histidine kinase</fullName>
        <ecNumber evidence="2">2.7.13.3</ecNumber>
    </recommendedName>
</protein>
<comment type="catalytic activity">
    <reaction evidence="1">
        <text>ATP + protein L-histidine = ADP + protein N-phospho-L-histidine.</text>
        <dbReference type="EC" id="2.7.13.3"/>
    </reaction>
</comment>
<gene>
    <name evidence="10" type="ORF">ESW18_13205</name>
    <name evidence="9" type="ORF">LV84_02303</name>
</gene>
<reference evidence="10 12" key="2">
    <citation type="submission" date="2019-08" db="EMBL/GenBank/DDBJ databases">
        <title>Genome of Algoriphagus ratkowskyi IC026.</title>
        <authorList>
            <person name="Bowman J.P."/>
        </authorList>
    </citation>
    <scope>NUCLEOTIDE SEQUENCE [LARGE SCALE GENOMIC DNA]</scope>
    <source>
        <strain evidence="10 12">IC026</strain>
    </source>
</reference>
<dbReference type="SUPFAM" id="SSF55785">
    <property type="entry name" value="PYP-like sensor domain (PAS domain)"/>
    <property type="match status" value="1"/>
</dbReference>
<keyword evidence="5" id="KW-0472">Membrane</keyword>
<dbReference type="PANTHER" id="PTHR42878">
    <property type="entry name" value="TWO-COMPONENT HISTIDINE KINASE"/>
    <property type="match status" value="1"/>
</dbReference>
<feature type="domain" description="Histidine kinase" evidence="7">
    <location>
        <begin position="170"/>
        <end position="390"/>
    </location>
</feature>
<dbReference type="PANTHER" id="PTHR42878:SF15">
    <property type="entry name" value="BACTERIOPHYTOCHROME"/>
    <property type="match status" value="1"/>
</dbReference>
<name>A0A2W7R723_9BACT</name>
<dbReference type="SMART" id="SM00387">
    <property type="entry name" value="HATPase_c"/>
    <property type="match status" value="1"/>
</dbReference>
<dbReference type="PROSITE" id="PS50109">
    <property type="entry name" value="HIS_KIN"/>
    <property type="match status" value="1"/>
</dbReference>
<evidence type="ECO:0000256" key="3">
    <source>
        <dbReference type="ARBA" id="ARBA00022679"/>
    </source>
</evidence>
<evidence type="ECO:0000313" key="11">
    <source>
        <dbReference type="Proteomes" id="UP000249115"/>
    </source>
</evidence>
<dbReference type="Proteomes" id="UP000249115">
    <property type="component" value="Unassembled WGS sequence"/>
</dbReference>
<feature type="domain" description="PAS" evidence="8">
    <location>
        <begin position="13"/>
        <end position="50"/>
    </location>
</feature>
<dbReference type="PROSITE" id="PS50112">
    <property type="entry name" value="PAS"/>
    <property type="match status" value="1"/>
</dbReference>
<dbReference type="EMBL" id="VORV01000008">
    <property type="protein sequence ID" value="TXD77246.1"/>
    <property type="molecule type" value="Genomic_DNA"/>
</dbReference>
<dbReference type="InterPro" id="IPR036890">
    <property type="entry name" value="HATPase_C_sf"/>
</dbReference>
<accession>A0A2W7R723</accession>
<dbReference type="AlphaFoldDB" id="A0A2W7R723"/>
<dbReference type="InterPro" id="IPR035965">
    <property type="entry name" value="PAS-like_dom_sf"/>
</dbReference>
<dbReference type="OrthoDB" id="9766459at2"/>
<dbReference type="PRINTS" id="PR00344">
    <property type="entry name" value="BCTRLSENSOR"/>
</dbReference>
<dbReference type="EC" id="2.7.13.3" evidence="2"/>
<dbReference type="Pfam" id="PF02518">
    <property type="entry name" value="HATPase_c"/>
    <property type="match status" value="1"/>
</dbReference>
<keyword evidence="12" id="KW-1185">Reference proteome</keyword>
<dbReference type="EMBL" id="QKZU01000008">
    <property type="protein sequence ID" value="PZX55941.1"/>
    <property type="molecule type" value="Genomic_DNA"/>
</dbReference>
<evidence type="ECO:0000313" key="9">
    <source>
        <dbReference type="EMBL" id="PZX55941.1"/>
    </source>
</evidence>
<evidence type="ECO:0000259" key="8">
    <source>
        <dbReference type="PROSITE" id="PS50112"/>
    </source>
</evidence>
<evidence type="ECO:0000256" key="4">
    <source>
        <dbReference type="ARBA" id="ARBA00022777"/>
    </source>
</evidence>
<dbReference type="GO" id="GO:0016020">
    <property type="term" value="C:membrane"/>
    <property type="evidence" value="ECO:0007669"/>
    <property type="project" value="UniProtKB-SubCell"/>
</dbReference>
<dbReference type="InterPro" id="IPR005467">
    <property type="entry name" value="His_kinase_dom"/>
</dbReference>
<dbReference type="Proteomes" id="UP000321927">
    <property type="component" value="Unassembled WGS sequence"/>
</dbReference>